<comment type="caution">
    <text evidence="2">The sequence shown here is derived from an EMBL/GenBank/DDBJ whole genome shotgun (WGS) entry which is preliminary data.</text>
</comment>
<evidence type="ECO:0000256" key="1">
    <source>
        <dbReference type="SAM" id="MobiDB-lite"/>
    </source>
</evidence>
<keyword evidence="3" id="KW-1185">Reference proteome</keyword>
<dbReference type="EMBL" id="JAHWGI010001209">
    <property type="protein sequence ID" value="KAK3925020.1"/>
    <property type="molecule type" value="Genomic_DNA"/>
</dbReference>
<proteinExistence type="predicted"/>
<gene>
    <name evidence="2" type="ORF">KUF71_013293</name>
</gene>
<dbReference type="AlphaFoldDB" id="A0AAE1HQQ5"/>
<feature type="region of interest" description="Disordered" evidence="1">
    <location>
        <begin position="193"/>
        <end position="224"/>
    </location>
</feature>
<feature type="compositionally biased region" description="Polar residues" evidence="1">
    <location>
        <begin position="440"/>
        <end position="465"/>
    </location>
</feature>
<feature type="region of interest" description="Disordered" evidence="1">
    <location>
        <begin position="428"/>
        <end position="512"/>
    </location>
</feature>
<reference evidence="2" key="1">
    <citation type="submission" date="2021-07" db="EMBL/GenBank/DDBJ databases">
        <authorList>
            <person name="Catto M.A."/>
            <person name="Jacobson A."/>
            <person name="Kennedy G."/>
            <person name="Labadie P."/>
            <person name="Hunt B.G."/>
            <person name="Srinivasan R."/>
        </authorList>
    </citation>
    <scope>NUCLEOTIDE SEQUENCE</scope>
    <source>
        <strain evidence="2">PL_HMW_Pooled</strain>
        <tissue evidence="2">Head</tissue>
    </source>
</reference>
<reference evidence="2" key="2">
    <citation type="journal article" date="2023" name="BMC Genomics">
        <title>Pest status, molecular evolution, and epigenetic factors derived from the genome assembly of Frankliniella fusca, a thysanopteran phytovirus vector.</title>
        <authorList>
            <person name="Catto M.A."/>
            <person name="Labadie P.E."/>
            <person name="Jacobson A.L."/>
            <person name="Kennedy G.G."/>
            <person name="Srinivasan R."/>
            <person name="Hunt B.G."/>
        </authorList>
    </citation>
    <scope>NUCLEOTIDE SEQUENCE</scope>
    <source>
        <strain evidence="2">PL_HMW_Pooled</strain>
    </source>
</reference>
<sequence length="774" mass="86810">MKKKAQDLSKSRKKLSFTTTRRSHDLRRSLLGRKSVGDVSQIDSVFSEQDSLSSSTSNDSCHINADSGVVDYRIADNPERLKNLPQDIQASEESILQAYQNERDARLSNESNISMLDISLDKRKIHEVFNCSVVLRRVDDIANRDSEKAVSRASTSVNEALSLGMPLYKPNTLRILQWERAAKELPEEIPKRKPNLFRRTPRERNHKSLDPELRKAPEDSDNTEVAAEQLDDSLNLSCGMPLGAESCNINGLLTNEPQMMKHLLKENRVSKGSDIVALAESSLEKAAKLVIKNDKPISSLNSNVSREDHRRQSVQDLVLSKNAPPDLSVSLDSSIPSPINAIVPLTHLSLAQNVAPLSPKESLATEMIRESFQKKLDNENLSGTRHESCSSTRNSDLHGADSFHSSATTLSLPSNVTGFDSLFTTTTQSTGVKKSKDTIESSLSSNDLPSTNVREVKQDGNNTWTEDPFPDRTFSSHEGTYEAEEDSTSSIDDGSEEGYGNEGEGSYLSENPNMSSIQFQLSDITSVNETPLYPRTLCPIPPAPQLHEIHESNYSDLKHHNNGPQNFRAVQPYFVKSKKINAALKAPSRKLTETEMETVRSGLKQWMDNIKKDALSVVKESHPASTSKASILQMPISTASKTVKRKVPDPLFGDYRPPKRVKPKPYVTDRMYKFLEKKLEDKFGLESRIKAEEFVLCLCNLVQKTITLKNKAKYHRLVFKLRDKMVKLGLIKTQFDYHLFIEDYLPMAFRVKAIPCYGCFKGPTLDVRDLHMDL</sequence>
<evidence type="ECO:0000313" key="2">
    <source>
        <dbReference type="EMBL" id="KAK3925020.1"/>
    </source>
</evidence>
<name>A0AAE1HQQ5_9NEOP</name>
<accession>A0AAE1HQQ5</accession>
<feature type="compositionally biased region" description="Basic and acidic residues" evidence="1">
    <location>
        <begin position="200"/>
        <end position="218"/>
    </location>
</feature>
<organism evidence="2 3">
    <name type="scientific">Frankliniella fusca</name>
    <dbReference type="NCBI Taxonomy" id="407009"/>
    <lineage>
        <taxon>Eukaryota</taxon>
        <taxon>Metazoa</taxon>
        <taxon>Ecdysozoa</taxon>
        <taxon>Arthropoda</taxon>
        <taxon>Hexapoda</taxon>
        <taxon>Insecta</taxon>
        <taxon>Pterygota</taxon>
        <taxon>Neoptera</taxon>
        <taxon>Paraneoptera</taxon>
        <taxon>Thysanoptera</taxon>
        <taxon>Terebrantia</taxon>
        <taxon>Thripoidea</taxon>
        <taxon>Thripidae</taxon>
        <taxon>Frankliniella</taxon>
    </lineage>
</organism>
<feature type="compositionally biased region" description="Basic and acidic residues" evidence="1">
    <location>
        <begin position="376"/>
        <end position="388"/>
    </location>
</feature>
<evidence type="ECO:0000313" key="3">
    <source>
        <dbReference type="Proteomes" id="UP001219518"/>
    </source>
</evidence>
<feature type="region of interest" description="Disordered" evidence="1">
    <location>
        <begin position="376"/>
        <end position="400"/>
    </location>
</feature>
<dbReference type="Proteomes" id="UP001219518">
    <property type="component" value="Unassembled WGS sequence"/>
</dbReference>
<feature type="compositionally biased region" description="Basic and acidic residues" evidence="1">
    <location>
        <begin position="1"/>
        <end position="10"/>
    </location>
</feature>
<feature type="region of interest" description="Disordered" evidence="1">
    <location>
        <begin position="1"/>
        <end position="21"/>
    </location>
</feature>
<protein>
    <submittedName>
        <fullName evidence="2">Centromere protein T</fullName>
    </submittedName>
</protein>